<dbReference type="RefSeq" id="WP_216925138.1">
    <property type="nucleotide sequence ID" value="NZ_JAHOPC010000006.1"/>
</dbReference>
<comment type="caution">
    <text evidence="2">The sequence shown here is derived from an EMBL/GenBank/DDBJ whole genome shotgun (WGS) entry which is preliminary data.</text>
</comment>
<evidence type="ECO:0000313" key="2">
    <source>
        <dbReference type="EMBL" id="MBU8867009.1"/>
    </source>
</evidence>
<proteinExistence type="predicted"/>
<dbReference type="Proteomes" id="UP000824166">
    <property type="component" value="Unassembled WGS sequence"/>
</dbReference>
<accession>A0ABS6I7E5</accession>
<dbReference type="PANTHER" id="PTHR43539:SF78">
    <property type="entry name" value="FLAVIN-CONTAINING MONOOXYGENASE"/>
    <property type="match status" value="1"/>
</dbReference>
<sequence>MKNASDPQFDTVIVGGGQAGLALGYWLAKGHHNFVILDENARTGDSWRQRWDSLRLFTPAKYDGLPGAPFPGDRLAFPHKDELAEYLEEYARRFSLPVVHGVHVDEVTQQGDRFLVSSGDRSWTAYNVVVATGGYRLPKRPAFANELDPGIVQLHSQEYKNPGQLQSGPVLVVGLGNSGAEIALEASRTHTTLLAGKASGEIPVRHGRAAARFVLPVIRFAGLHILTLNTPVGRKVAPAFKMMAAPLIRTRTKELRDAKVELLPRITSVKQGKPLLEEGRTLDVANVIWCTGYRVDYSWLKPPYQDGEGTPAHKRGVVESVPGLYFLGQEFLFAAVSATLPGVGRDAHYLARRITADRQLTAERRPALT</sequence>
<evidence type="ECO:0000313" key="3">
    <source>
        <dbReference type="Proteomes" id="UP000824166"/>
    </source>
</evidence>
<protein>
    <submittedName>
        <fullName evidence="2">NAD(P)/FAD-dependent oxidoreductase</fullName>
    </submittedName>
</protein>
<dbReference type="InterPro" id="IPR050982">
    <property type="entry name" value="Auxin_biosynth/cation_transpt"/>
</dbReference>
<keyword evidence="3" id="KW-1185">Reference proteome</keyword>
<dbReference type="EMBL" id="JAHOPC010000006">
    <property type="protein sequence ID" value="MBU8867009.1"/>
    <property type="molecule type" value="Genomic_DNA"/>
</dbReference>
<name>A0ABS6I7E5_9MICC</name>
<dbReference type="PANTHER" id="PTHR43539">
    <property type="entry name" value="FLAVIN-BINDING MONOOXYGENASE-LIKE PROTEIN (AFU_ORTHOLOGUE AFUA_4G09220)"/>
    <property type="match status" value="1"/>
</dbReference>
<evidence type="ECO:0000256" key="1">
    <source>
        <dbReference type="ARBA" id="ARBA00023002"/>
    </source>
</evidence>
<gene>
    <name evidence="2" type="ORF">KSW38_11975</name>
</gene>
<keyword evidence="1" id="KW-0560">Oxidoreductase</keyword>
<organism evidence="2 3">
    <name type="scientific">Paenarthrobacter aromaticivorans</name>
    <dbReference type="NCBI Taxonomy" id="2849150"/>
    <lineage>
        <taxon>Bacteria</taxon>
        <taxon>Bacillati</taxon>
        <taxon>Actinomycetota</taxon>
        <taxon>Actinomycetes</taxon>
        <taxon>Micrococcales</taxon>
        <taxon>Micrococcaceae</taxon>
        <taxon>Paenarthrobacter</taxon>
    </lineage>
</organism>
<reference evidence="2 3" key="1">
    <citation type="submission" date="2021-06" db="EMBL/GenBank/DDBJ databases">
        <authorList>
            <person name="Jeong J.W."/>
        </authorList>
    </citation>
    <scope>NUCLEOTIDE SEQUENCE [LARGE SCALE GENOMIC DNA]</scope>
    <source>
        <strain evidence="2 3">MMS21-TAE1-1</strain>
    </source>
</reference>
<dbReference type="Pfam" id="PF13738">
    <property type="entry name" value="Pyr_redox_3"/>
    <property type="match status" value="1"/>
</dbReference>